<organism evidence="2 3">
    <name type="scientific">Profundibacter amoris</name>
    <dbReference type="NCBI Taxonomy" id="2171755"/>
    <lineage>
        <taxon>Bacteria</taxon>
        <taxon>Pseudomonadati</taxon>
        <taxon>Pseudomonadota</taxon>
        <taxon>Alphaproteobacteria</taxon>
        <taxon>Rhodobacterales</taxon>
        <taxon>Paracoccaceae</taxon>
        <taxon>Profundibacter</taxon>
    </lineage>
</organism>
<accession>A0A347UH81</accession>
<feature type="compositionally biased region" description="Low complexity" evidence="1">
    <location>
        <begin position="190"/>
        <end position="204"/>
    </location>
</feature>
<feature type="compositionally biased region" description="Low complexity" evidence="1">
    <location>
        <begin position="161"/>
        <end position="175"/>
    </location>
</feature>
<proteinExistence type="predicted"/>
<dbReference type="Pfam" id="PF04748">
    <property type="entry name" value="Polysacc_deac_2"/>
    <property type="match status" value="1"/>
</dbReference>
<sequence length="530" mass="54450">MARGFVSGVVWGLVVSGAGVAGASLLAGDGSRVVLAPMSEPEKPVVEAPAVAPEVAQPETSAPTVDTPDAVAEPQAEPEATTVDPVIAPEPETPAEEPQTAPVDTTQNEASDGASDATMNDPQQAPAADPVDEAEPAAPVEEQAEVAAPQTPIVEAEETVEPVTSEVTTRAVPEAVEPEVSEMAQPVETPASEDPAPAPEMSEAMAEDSAAEVVTPQEDPAPEVVEEDVVEPATPETQTAEPRIAALPQITAPEPSDEAATEPQAETPEADAAPEAETTGANISRLPTIGGTTEPESDTPVTGDQAEADQTTDGALNSYAMSFDNPDAKPMLSVVLIDDPDAPVSDDALAHLPFPLSFAIDATRDDASKTAARYRAAGFEVLLVTNLPKGASASDVAVAFEAYMNAIPEAVAVLDRDATSAEAQQIAGILADRGFGLVTPSKGLNSAQKAAQREGVPAALIYRELDAGNEEVPAIRQYLDRAAFRAVQEGSVIMLGSTRPETIEALVLWALEDRAASVAIAPVSAVLKGG</sequence>
<evidence type="ECO:0000313" key="3">
    <source>
        <dbReference type="Proteomes" id="UP000261704"/>
    </source>
</evidence>
<evidence type="ECO:0000313" key="2">
    <source>
        <dbReference type="EMBL" id="AXX98209.1"/>
    </source>
</evidence>
<gene>
    <name evidence="2" type="ORF">BAR1_09865</name>
</gene>
<feature type="region of interest" description="Disordered" evidence="1">
    <location>
        <begin position="45"/>
        <end position="307"/>
    </location>
</feature>
<name>A0A347UH81_9RHOB</name>
<feature type="compositionally biased region" description="Low complexity" evidence="1">
    <location>
        <begin position="46"/>
        <end position="56"/>
    </location>
</feature>
<dbReference type="Gene3D" id="3.20.20.370">
    <property type="entry name" value="Glycoside hydrolase/deacetylase"/>
    <property type="match status" value="1"/>
</dbReference>
<dbReference type="AlphaFoldDB" id="A0A347UH81"/>
<protein>
    <submittedName>
        <fullName evidence="2">Polysaccharide deacteylase family 2 protein</fullName>
    </submittedName>
</protein>
<dbReference type="InterPro" id="IPR006837">
    <property type="entry name" value="Divergent_DAC"/>
</dbReference>
<dbReference type="KEGG" id="pamo:BAR1_09865"/>
<dbReference type="InterPro" id="IPR011330">
    <property type="entry name" value="Glyco_hydro/deAcase_b/a-brl"/>
</dbReference>
<evidence type="ECO:0000256" key="1">
    <source>
        <dbReference type="SAM" id="MobiDB-lite"/>
    </source>
</evidence>
<feature type="compositionally biased region" description="Low complexity" evidence="1">
    <location>
        <begin position="136"/>
        <end position="149"/>
    </location>
</feature>
<dbReference type="Proteomes" id="UP000261704">
    <property type="component" value="Chromosome"/>
</dbReference>
<dbReference type="GO" id="GO:0005975">
    <property type="term" value="P:carbohydrate metabolic process"/>
    <property type="evidence" value="ECO:0007669"/>
    <property type="project" value="InterPro"/>
</dbReference>
<feature type="compositionally biased region" description="Acidic residues" evidence="1">
    <location>
        <begin position="220"/>
        <end position="230"/>
    </location>
</feature>
<keyword evidence="3" id="KW-1185">Reference proteome</keyword>
<dbReference type="OrthoDB" id="7658418at2"/>
<dbReference type="EMBL" id="CP032125">
    <property type="protein sequence ID" value="AXX98209.1"/>
    <property type="molecule type" value="Genomic_DNA"/>
</dbReference>
<dbReference type="SUPFAM" id="SSF88713">
    <property type="entry name" value="Glycoside hydrolase/deacetylase"/>
    <property type="match status" value="1"/>
</dbReference>
<dbReference type="CDD" id="cd10936">
    <property type="entry name" value="CE4_DAC2"/>
    <property type="match status" value="1"/>
</dbReference>
<reference evidence="2 3" key="1">
    <citation type="submission" date="2018-09" db="EMBL/GenBank/DDBJ databases">
        <title>Profundibacter amoris BAR1 gen. nov., sp. nov., a new member of the Roseobacter clade isolated at Lokis Castle Vent Field on the Arctic Mid-Oceanic Ridge.</title>
        <authorList>
            <person name="Le Moine Bauer S."/>
            <person name="Sjoeberg A.G."/>
            <person name="L'Haridon S."/>
            <person name="Stokke R."/>
            <person name="Roalkvam I."/>
            <person name="Steen I.H."/>
            <person name="Dahle H."/>
        </authorList>
    </citation>
    <scope>NUCLEOTIDE SEQUENCE [LARGE SCALE GENOMIC DNA]</scope>
    <source>
        <strain evidence="2 3">BAR1</strain>
    </source>
</reference>
<dbReference type="RefSeq" id="WP_118942865.1">
    <property type="nucleotide sequence ID" value="NZ_CP032125.1"/>
</dbReference>